<comment type="caution">
    <text evidence="2">The sequence shown here is derived from an EMBL/GenBank/DDBJ whole genome shotgun (WGS) entry which is preliminary data.</text>
</comment>
<dbReference type="Proteomes" id="UP001168877">
    <property type="component" value="Unassembled WGS sequence"/>
</dbReference>
<organism evidence="2 3">
    <name type="scientific">Acer saccharum</name>
    <name type="common">Sugar maple</name>
    <dbReference type="NCBI Taxonomy" id="4024"/>
    <lineage>
        <taxon>Eukaryota</taxon>
        <taxon>Viridiplantae</taxon>
        <taxon>Streptophyta</taxon>
        <taxon>Embryophyta</taxon>
        <taxon>Tracheophyta</taxon>
        <taxon>Spermatophyta</taxon>
        <taxon>Magnoliopsida</taxon>
        <taxon>eudicotyledons</taxon>
        <taxon>Gunneridae</taxon>
        <taxon>Pentapetalae</taxon>
        <taxon>rosids</taxon>
        <taxon>malvids</taxon>
        <taxon>Sapindales</taxon>
        <taxon>Sapindaceae</taxon>
        <taxon>Hippocastanoideae</taxon>
        <taxon>Acereae</taxon>
        <taxon>Acer</taxon>
    </lineage>
</organism>
<proteinExistence type="predicted"/>
<name>A0AA39TN21_ACESA</name>
<evidence type="ECO:0000313" key="3">
    <source>
        <dbReference type="Proteomes" id="UP001168877"/>
    </source>
</evidence>
<feature type="region of interest" description="Disordered" evidence="1">
    <location>
        <begin position="71"/>
        <end position="117"/>
    </location>
</feature>
<dbReference type="AlphaFoldDB" id="A0AA39TN21"/>
<protein>
    <submittedName>
        <fullName evidence="2">Uncharacterized protein</fullName>
    </submittedName>
</protein>
<evidence type="ECO:0000256" key="1">
    <source>
        <dbReference type="SAM" id="MobiDB-lite"/>
    </source>
</evidence>
<evidence type="ECO:0000313" key="2">
    <source>
        <dbReference type="EMBL" id="KAK0608297.1"/>
    </source>
</evidence>
<feature type="compositionally biased region" description="Basic and acidic residues" evidence="1">
    <location>
        <begin position="97"/>
        <end position="117"/>
    </location>
</feature>
<keyword evidence="3" id="KW-1185">Reference proteome</keyword>
<feature type="compositionally biased region" description="Gly residues" evidence="1">
    <location>
        <begin position="81"/>
        <end position="92"/>
    </location>
</feature>
<reference evidence="2" key="1">
    <citation type="journal article" date="2022" name="Plant J.">
        <title>Strategies of tolerance reflected in two North American maple genomes.</title>
        <authorList>
            <person name="McEvoy S.L."/>
            <person name="Sezen U.U."/>
            <person name="Trouern-Trend A."/>
            <person name="McMahon S.M."/>
            <person name="Schaberg P.G."/>
            <person name="Yang J."/>
            <person name="Wegrzyn J.L."/>
            <person name="Swenson N.G."/>
        </authorList>
    </citation>
    <scope>NUCLEOTIDE SEQUENCE</scope>
    <source>
        <strain evidence="2">NS2018</strain>
    </source>
</reference>
<accession>A0AA39TN21</accession>
<dbReference type="EMBL" id="JAUESC010000001">
    <property type="protein sequence ID" value="KAK0608297.1"/>
    <property type="molecule type" value="Genomic_DNA"/>
</dbReference>
<gene>
    <name evidence="2" type="ORF">LWI29_028469</name>
</gene>
<reference evidence="2" key="2">
    <citation type="submission" date="2023-06" db="EMBL/GenBank/DDBJ databases">
        <authorList>
            <person name="Swenson N.G."/>
            <person name="Wegrzyn J.L."/>
            <person name="Mcevoy S.L."/>
        </authorList>
    </citation>
    <scope>NUCLEOTIDE SEQUENCE</scope>
    <source>
        <strain evidence="2">NS2018</strain>
        <tissue evidence="2">Leaf</tissue>
    </source>
</reference>
<sequence>MGDQLLYMCSFQRRARKSFDTAKQRFYQKGNWVKGYERRLNGMISYIDGGLSLVAADKNNSKWILRPLGNERKGKLSNDAGNGGNMARGGLAGPSKVSDDTDPMLRKVNEEIGVERS</sequence>